<dbReference type="EMBL" id="AFCX01001897">
    <property type="protein sequence ID" value="EHC98022.1"/>
    <property type="molecule type" value="Genomic_DNA"/>
</dbReference>
<sequence>MLSSIIIAMLMTAGLSACDEKKADEQPVAQSADSSASNTQSTSAESADANDVLNQKLNVYIDCYNNLQAGIYRAVNRYANTFDDFRTGPTGKEDDPSPLVPVYPALIQDCRKDIKAAAELKPAFASLDSAALAFINAAGPLAETINSMNKYYDQDNFKDDAFAGAKAFHKTFIKQFDEFDPIAKKYIAEITIMSGQHAANEIKATEKKEGKSIKYYTLLTMQEAETLNDAVADDSFDVAAVSKQLADFEEHTQKLNEKINVDAQKLNEKINVVNVDIDKHRSFPGFISELEKFQGKVKKRIRRVRDNVAYTSHEQDYLNSGSGDMVDGSYEAVVKAYNELIDTYNGYHLEREF</sequence>
<organism evidence="2 3">
    <name type="scientific">Salmonella enterica subsp. enterica serovar Wandsworth str. A4-580</name>
    <dbReference type="NCBI Taxonomy" id="913086"/>
    <lineage>
        <taxon>Bacteria</taxon>
        <taxon>Pseudomonadati</taxon>
        <taxon>Pseudomonadota</taxon>
        <taxon>Gammaproteobacteria</taxon>
        <taxon>Enterobacterales</taxon>
        <taxon>Enterobacteriaceae</taxon>
        <taxon>Salmonella</taxon>
    </lineage>
</organism>
<evidence type="ECO:0000313" key="2">
    <source>
        <dbReference type="EMBL" id="EHC98022.1"/>
    </source>
</evidence>
<name>G5SJC7_SALET</name>
<reference evidence="2 3" key="1">
    <citation type="journal article" date="2011" name="BMC Genomics">
        <title>Genome sequencing reveals diversification of virulence factor content and possible host adaptation in distinct subpopulations of Salmonella enterica.</title>
        <authorList>
            <person name="den Bakker H.C."/>
            <person name="Moreno Switt A.I."/>
            <person name="Govoni G."/>
            <person name="Cummings C.A."/>
            <person name="Ranieri M.L."/>
            <person name="Degoricija L."/>
            <person name="Hoelzer K."/>
            <person name="Rodriguez-Rivera L.D."/>
            <person name="Brown S."/>
            <person name="Bolchacova E."/>
            <person name="Furtado M.R."/>
            <person name="Wiedmann M."/>
        </authorList>
    </citation>
    <scope>NUCLEOTIDE SEQUENCE [LARGE SCALE GENOMIC DNA]</scope>
    <source>
        <strain evidence="2 3">A4-580</strain>
    </source>
</reference>
<gene>
    <name evidence="2" type="ORF">LTSEWAN_5849</name>
</gene>
<proteinExistence type="predicted"/>
<accession>G5SJC7</accession>
<dbReference type="Pfam" id="PF12889">
    <property type="entry name" value="DUF3829"/>
    <property type="match status" value="1"/>
</dbReference>
<feature type="compositionally biased region" description="Polar residues" evidence="1">
    <location>
        <begin position="28"/>
        <end position="45"/>
    </location>
</feature>
<keyword evidence="2" id="KW-0449">Lipoprotein</keyword>
<dbReference type="Proteomes" id="UP000003536">
    <property type="component" value="Unassembled WGS sequence"/>
</dbReference>
<dbReference type="PATRIC" id="fig|913086.3.peg.4532"/>
<comment type="caution">
    <text evidence="2">The sequence shown here is derived from an EMBL/GenBank/DDBJ whole genome shotgun (WGS) entry which is preliminary data.</text>
</comment>
<dbReference type="AlphaFoldDB" id="G5SJC7"/>
<feature type="region of interest" description="Disordered" evidence="1">
    <location>
        <begin position="24"/>
        <end position="47"/>
    </location>
</feature>
<protein>
    <submittedName>
        <fullName evidence="2">Putative lipoprotein</fullName>
    </submittedName>
</protein>
<evidence type="ECO:0000256" key="1">
    <source>
        <dbReference type="SAM" id="MobiDB-lite"/>
    </source>
</evidence>
<dbReference type="InterPro" id="IPR024291">
    <property type="entry name" value="DUF3829"/>
</dbReference>
<evidence type="ECO:0000313" key="3">
    <source>
        <dbReference type="Proteomes" id="UP000003536"/>
    </source>
</evidence>